<evidence type="ECO:0000256" key="5">
    <source>
        <dbReference type="SAM" id="Phobius"/>
    </source>
</evidence>
<dbReference type="EMBL" id="AP018553">
    <property type="protein sequence ID" value="BBD73538.1"/>
    <property type="molecule type" value="Genomic_DNA"/>
</dbReference>
<gene>
    <name evidence="7" type="ORF">GCM10007116_07740</name>
    <name evidence="6" type="ORF">HS1genome_1927</name>
</gene>
<keyword evidence="4 5" id="KW-0472">Membrane</keyword>
<feature type="transmembrane region" description="Helical" evidence="5">
    <location>
        <begin position="34"/>
        <end position="55"/>
    </location>
</feature>
<dbReference type="InterPro" id="IPR011701">
    <property type="entry name" value="MFS"/>
</dbReference>
<accession>A0A348B5T6</accession>
<feature type="transmembrane region" description="Helical" evidence="5">
    <location>
        <begin position="315"/>
        <end position="334"/>
    </location>
</feature>
<dbReference type="GO" id="GO:0097037">
    <property type="term" value="P:heme export"/>
    <property type="evidence" value="ECO:0007669"/>
    <property type="project" value="TreeGrafter"/>
</dbReference>
<feature type="transmembrane region" description="Helical" evidence="5">
    <location>
        <begin position="226"/>
        <end position="249"/>
    </location>
</feature>
<keyword evidence="2 5" id="KW-0812">Transmembrane</keyword>
<feature type="transmembrane region" description="Helical" evidence="5">
    <location>
        <begin position="124"/>
        <end position="147"/>
    </location>
</feature>
<dbReference type="PANTHER" id="PTHR10924:SF4">
    <property type="entry name" value="GH15861P"/>
    <property type="match status" value="1"/>
</dbReference>
<reference evidence="7" key="1">
    <citation type="journal article" date="2014" name="Int. J. Syst. Evol. Microbiol.">
        <title>Complete genome sequence of Corynebacterium casei LMG S-19264T (=DSM 44701T), isolated from a smear-ripened cheese.</title>
        <authorList>
            <consortium name="US DOE Joint Genome Institute (JGI-PGF)"/>
            <person name="Walter F."/>
            <person name="Albersmeier A."/>
            <person name="Kalinowski J."/>
            <person name="Ruckert C."/>
        </authorList>
    </citation>
    <scope>NUCLEOTIDE SEQUENCE</scope>
    <source>
        <strain evidence="7">JCM 31740</strain>
    </source>
</reference>
<evidence type="ECO:0000313" key="8">
    <source>
        <dbReference type="Proteomes" id="UP000276741"/>
    </source>
</evidence>
<evidence type="ECO:0000256" key="4">
    <source>
        <dbReference type="ARBA" id="ARBA00023136"/>
    </source>
</evidence>
<dbReference type="GO" id="GO:0020037">
    <property type="term" value="F:heme binding"/>
    <property type="evidence" value="ECO:0007669"/>
    <property type="project" value="TreeGrafter"/>
</dbReference>
<sequence>MKSIALVSFLALVAVNQLSWIEFSSITNFVAATYHVSAFDVGLFVILFPLVYILTSLPVGWFIDSKGPYLSVTLGGALMTVSSFVRLAHGLFPLVIGQLGIAVAQPFLLNSTAKFAESLYPSRASLIIGAETAAVFVGIALGLGVPPLVLGDFLYFLLASAVTSLVFTALSLPSTKYPFVVLKGRGSVHLRELWPVYYVVGVGMGLFIGVLTWISQILAQFSDAQVGLVGTSLVLGGMIGSVILPAVTYRTGKVRLLLAVLPAVVVLSAIYALVSSLYAQVVVNVALGFLMVGAFPVLIDLAASIDPKQAGVVNSAVWFFGNLGGVAIPLGAFPLLSGVWIHYSVPMIASSALLAVGVAFVPRLKSLEEVGHS</sequence>
<dbReference type="GeneID" id="38667394"/>
<comment type="subcellular location">
    <subcellularLocation>
        <location evidence="1">Membrane</location>
        <topology evidence="1">Multi-pass membrane protein</topology>
    </subcellularLocation>
</comment>
<dbReference type="Pfam" id="PF07690">
    <property type="entry name" value="MFS_1"/>
    <property type="match status" value="1"/>
</dbReference>
<dbReference type="Gene3D" id="1.20.1250.20">
    <property type="entry name" value="MFS general substrate transporter like domains"/>
    <property type="match status" value="1"/>
</dbReference>
<protein>
    <submittedName>
        <fullName evidence="6">MFS transporter</fullName>
    </submittedName>
</protein>
<dbReference type="PANTHER" id="PTHR10924">
    <property type="entry name" value="MAJOR FACILITATOR SUPERFAMILY PROTEIN-RELATED"/>
    <property type="match status" value="1"/>
</dbReference>
<proteinExistence type="predicted"/>
<dbReference type="InterPro" id="IPR036259">
    <property type="entry name" value="MFS_trans_sf"/>
</dbReference>
<reference evidence="8" key="2">
    <citation type="submission" date="2018-04" db="EMBL/GenBank/DDBJ databases">
        <title>Complete genome sequence of Sulfodiicoccus acidiphilus strain HS-1.</title>
        <authorList>
            <person name="Sakai H.D."/>
            <person name="Kurosawa N."/>
        </authorList>
    </citation>
    <scope>NUCLEOTIDE SEQUENCE [LARGE SCALE GENOMIC DNA]</scope>
    <source>
        <strain evidence="8">HS-1</strain>
    </source>
</reference>
<evidence type="ECO:0000256" key="2">
    <source>
        <dbReference type="ARBA" id="ARBA00022692"/>
    </source>
</evidence>
<dbReference type="GO" id="GO:0015232">
    <property type="term" value="F:heme transmembrane transporter activity"/>
    <property type="evidence" value="ECO:0007669"/>
    <property type="project" value="TreeGrafter"/>
</dbReference>
<feature type="transmembrane region" description="Helical" evidence="5">
    <location>
        <begin position="285"/>
        <end position="303"/>
    </location>
</feature>
<reference evidence="7" key="4">
    <citation type="submission" date="2020-09" db="EMBL/GenBank/DDBJ databases">
        <authorList>
            <person name="Sun Q."/>
            <person name="Ohkuma M."/>
        </authorList>
    </citation>
    <scope>NUCLEOTIDE SEQUENCE</scope>
    <source>
        <strain evidence="7">JCM 31740</strain>
    </source>
</reference>
<feature type="transmembrane region" description="Helical" evidence="5">
    <location>
        <begin position="193"/>
        <end position="214"/>
    </location>
</feature>
<dbReference type="GO" id="GO:0016020">
    <property type="term" value="C:membrane"/>
    <property type="evidence" value="ECO:0007669"/>
    <property type="project" value="UniProtKB-SubCell"/>
</dbReference>
<feature type="transmembrane region" description="Helical" evidence="5">
    <location>
        <begin position="340"/>
        <end position="361"/>
    </location>
</feature>
<evidence type="ECO:0000256" key="1">
    <source>
        <dbReference type="ARBA" id="ARBA00004141"/>
    </source>
</evidence>
<dbReference type="Proteomes" id="UP000616143">
    <property type="component" value="Unassembled WGS sequence"/>
</dbReference>
<evidence type="ECO:0000256" key="3">
    <source>
        <dbReference type="ARBA" id="ARBA00022989"/>
    </source>
</evidence>
<feature type="transmembrane region" description="Helical" evidence="5">
    <location>
        <begin position="153"/>
        <end position="172"/>
    </location>
</feature>
<dbReference type="SUPFAM" id="SSF103473">
    <property type="entry name" value="MFS general substrate transporter"/>
    <property type="match status" value="1"/>
</dbReference>
<evidence type="ECO:0000313" key="6">
    <source>
        <dbReference type="EMBL" id="BBD73538.1"/>
    </source>
</evidence>
<dbReference type="InterPro" id="IPR049680">
    <property type="entry name" value="FLVCR1-2_SLC49-like"/>
</dbReference>
<keyword evidence="8" id="KW-1185">Reference proteome</keyword>
<reference evidence="6" key="3">
    <citation type="journal article" date="2019" name="BMC Res. Notes">
        <title>Complete genome sequence of the Sulfodiicoccus acidiphilus strain HS-1T, the first crenarchaeon that lacks polB3, isolated from an acidic hot spring in Ohwaku-dani, Hakone, Japan.</title>
        <authorList>
            <person name="Sakai H.D."/>
            <person name="Kurosawa N."/>
        </authorList>
    </citation>
    <scope>NUCLEOTIDE SEQUENCE</scope>
    <source>
        <strain evidence="6">HS-1</strain>
    </source>
</reference>
<dbReference type="KEGG" id="sacd:HS1genome_1927"/>
<dbReference type="EMBL" id="BMQS01000006">
    <property type="protein sequence ID" value="GGT92451.1"/>
    <property type="molecule type" value="Genomic_DNA"/>
</dbReference>
<evidence type="ECO:0000313" key="7">
    <source>
        <dbReference type="EMBL" id="GGT92451.1"/>
    </source>
</evidence>
<dbReference type="AlphaFoldDB" id="A0A348B5T6"/>
<organism evidence="6 8">
    <name type="scientific">Sulfodiicoccus acidiphilus</name>
    <dbReference type="NCBI Taxonomy" id="1670455"/>
    <lineage>
        <taxon>Archaea</taxon>
        <taxon>Thermoproteota</taxon>
        <taxon>Thermoprotei</taxon>
        <taxon>Sulfolobales</taxon>
        <taxon>Sulfolobaceae</taxon>
        <taxon>Sulfodiicoccus</taxon>
    </lineage>
</organism>
<keyword evidence="3 5" id="KW-1133">Transmembrane helix</keyword>
<dbReference type="RefSeq" id="WP_126450776.1">
    <property type="nucleotide sequence ID" value="NZ_AP018553.1"/>
</dbReference>
<feature type="transmembrane region" description="Helical" evidence="5">
    <location>
        <begin position="91"/>
        <end position="112"/>
    </location>
</feature>
<dbReference type="Proteomes" id="UP000276741">
    <property type="component" value="Chromosome"/>
</dbReference>
<dbReference type="OrthoDB" id="268895at2157"/>
<feature type="transmembrane region" description="Helical" evidence="5">
    <location>
        <begin position="256"/>
        <end position="279"/>
    </location>
</feature>
<name>A0A348B5T6_9CREN</name>